<evidence type="ECO:0000313" key="2">
    <source>
        <dbReference type="Proteomes" id="UP000225706"/>
    </source>
</evidence>
<proteinExistence type="predicted"/>
<gene>
    <name evidence="1" type="ORF">AWC38_SpisGene21936</name>
</gene>
<reference evidence="2" key="1">
    <citation type="journal article" date="2017" name="bioRxiv">
        <title>Comparative analysis of the genomes of Stylophora pistillata and Acropora digitifera provides evidence for extensive differences between species of corals.</title>
        <authorList>
            <person name="Voolstra C.R."/>
            <person name="Li Y."/>
            <person name="Liew Y.J."/>
            <person name="Baumgarten S."/>
            <person name="Zoccola D."/>
            <person name="Flot J.-F."/>
            <person name="Tambutte S."/>
            <person name="Allemand D."/>
            <person name="Aranda M."/>
        </authorList>
    </citation>
    <scope>NUCLEOTIDE SEQUENCE [LARGE SCALE GENOMIC DNA]</scope>
</reference>
<keyword evidence="2" id="KW-1185">Reference proteome</keyword>
<dbReference type="EMBL" id="LSMT01000866">
    <property type="protein sequence ID" value="PFX13952.1"/>
    <property type="molecule type" value="Genomic_DNA"/>
</dbReference>
<dbReference type="AlphaFoldDB" id="A0A2B4RCG8"/>
<protein>
    <submittedName>
        <fullName evidence="1">Uncharacterized protein</fullName>
    </submittedName>
</protein>
<dbReference type="Proteomes" id="UP000225706">
    <property type="component" value="Unassembled WGS sequence"/>
</dbReference>
<name>A0A2B4RCG8_STYPI</name>
<comment type="caution">
    <text evidence="1">The sequence shown here is derived from an EMBL/GenBank/DDBJ whole genome shotgun (WGS) entry which is preliminary data.</text>
</comment>
<accession>A0A2B4RCG8</accession>
<evidence type="ECO:0000313" key="1">
    <source>
        <dbReference type="EMBL" id="PFX13952.1"/>
    </source>
</evidence>
<organism evidence="1 2">
    <name type="scientific">Stylophora pistillata</name>
    <name type="common">Smooth cauliflower coral</name>
    <dbReference type="NCBI Taxonomy" id="50429"/>
    <lineage>
        <taxon>Eukaryota</taxon>
        <taxon>Metazoa</taxon>
        <taxon>Cnidaria</taxon>
        <taxon>Anthozoa</taxon>
        <taxon>Hexacorallia</taxon>
        <taxon>Scleractinia</taxon>
        <taxon>Astrocoeniina</taxon>
        <taxon>Pocilloporidae</taxon>
        <taxon>Stylophora</taxon>
    </lineage>
</organism>
<sequence length="162" mass="17931">MILKTSTVAKGVESPDYPCMVSNVGFGNSDVADNPPFPRARRKLNVARELHVLDFDRFDETAALAEDLISVDEKFPTQRCPGVISSDIIDTMSSRHAEIVDSEHHPAVCRMSSRLTEALLAADVLAACVLWDLNLEVTIPESVTTVFTHWLIVSQLTFLKSF</sequence>